<dbReference type="SUPFAM" id="SSF117916">
    <property type="entry name" value="Fe-S cluster assembly (FSCA) domain-like"/>
    <property type="match status" value="1"/>
</dbReference>
<dbReference type="InterPro" id="IPR001075">
    <property type="entry name" value="NIF_FeS_clus_asmbl_NifU_C"/>
</dbReference>
<evidence type="ECO:0000256" key="2">
    <source>
        <dbReference type="ARBA" id="ARBA00004173"/>
    </source>
</evidence>
<dbReference type="GO" id="GO:0005739">
    <property type="term" value="C:mitochondrion"/>
    <property type="evidence" value="ECO:0007669"/>
    <property type="project" value="UniProtKB-SubCell"/>
</dbReference>
<evidence type="ECO:0000256" key="9">
    <source>
        <dbReference type="ARBA" id="ARBA00023128"/>
    </source>
</evidence>
<dbReference type="InterPro" id="IPR014824">
    <property type="entry name" value="Nfu/NifU_N"/>
</dbReference>
<dbReference type="Gene3D" id="3.30.1370.70">
    <property type="entry name" value="Scaffold protein Nfu/NifU, N-terminal domain"/>
    <property type="match status" value="1"/>
</dbReference>
<dbReference type="FunFam" id="3.30.1370.70:FF:000002">
    <property type="entry name" value="NFU1 iron-sulfur cluster scaffold homolog, mitochondrial"/>
    <property type="match status" value="1"/>
</dbReference>
<dbReference type="FunFam" id="3.30.300.130:FF:000001">
    <property type="entry name" value="NFU1 iron-sulfur cluster scaffold"/>
    <property type="match status" value="1"/>
</dbReference>
<comment type="function">
    <text evidence="1">Molecular scaffold for [Fe-S] cluster assembly of mitochondrial iron-sulfur proteins.</text>
</comment>
<dbReference type="AlphaFoldDB" id="A0A5S6QXK2"/>
<dbReference type="PIRSF" id="PIRSF036773">
    <property type="entry name" value="HIRIP5"/>
    <property type="match status" value="1"/>
</dbReference>
<dbReference type="STRING" id="70415.A0A5S6QXK2"/>
<dbReference type="Pfam" id="PF01106">
    <property type="entry name" value="NifU"/>
    <property type="match status" value="1"/>
</dbReference>
<evidence type="ECO:0000256" key="7">
    <source>
        <dbReference type="ARBA" id="ARBA00023004"/>
    </source>
</evidence>
<organism evidence="11 12">
    <name type="scientific">Trichuris muris</name>
    <name type="common">Mouse whipworm</name>
    <dbReference type="NCBI Taxonomy" id="70415"/>
    <lineage>
        <taxon>Eukaryota</taxon>
        <taxon>Metazoa</taxon>
        <taxon>Ecdysozoa</taxon>
        <taxon>Nematoda</taxon>
        <taxon>Enoplea</taxon>
        <taxon>Dorylaimia</taxon>
        <taxon>Trichinellida</taxon>
        <taxon>Trichuridae</taxon>
        <taxon>Trichuris</taxon>
    </lineage>
</organism>
<dbReference type="GO" id="GO:0016226">
    <property type="term" value="P:iron-sulfur cluster assembly"/>
    <property type="evidence" value="ECO:0007669"/>
    <property type="project" value="InterPro"/>
</dbReference>
<keyword evidence="6" id="KW-0809">Transit peptide</keyword>
<evidence type="ECO:0000256" key="3">
    <source>
        <dbReference type="ARBA" id="ARBA00006420"/>
    </source>
</evidence>
<keyword evidence="8" id="KW-0411">Iron-sulfur</keyword>
<dbReference type="Gene3D" id="3.30.300.130">
    <property type="entry name" value="Fe-S cluster assembly (FSCA)"/>
    <property type="match status" value="1"/>
</dbReference>
<dbReference type="WBParaSite" id="TMUE_3000011858.1">
    <property type="protein sequence ID" value="TMUE_3000011858.1"/>
    <property type="gene ID" value="WBGene00292266"/>
</dbReference>
<evidence type="ECO:0000256" key="8">
    <source>
        <dbReference type="ARBA" id="ARBA00023014"/>
    </source>
</evidence>
<comment type="subcellular location">
    <subcellularLocation>
        <location evidence="2">Mitochondrion</location>
    </subcellularLocation>
</comment>
<dbReference type="InterPro" id="IPR036498">
    <property type="entry name" value="Nfu/NifU_N_sf"/>
</dbReference>
<dbReference type="PANTHER" id="PTHR11178:SF1">
    <property type="entry name" value="NFU1 IRON-SULFUR CLUSTER SCAFFOLD HOMOLOG, MITOCHONDRIAL"/>
    <property type="match status" value="1"/>
</dbReference>
<dbReference type="Proteomes" id="UP000046395">
    <property type="component" value="Unassembled WGS sequence"/>
</dbReference>
<keyword evidence="11" id="KW-1185">Reference proteome</keyword>
<evidence type="ECO:0000313" key="11">
    <source>
        <dbReference type="Proteomes" id="UP000046395"/>
    </source>
</evidence>
<dbReference type="Pfam" id="PF08712">
    <property type="entry name" value="Nfu_N"/>
    <property type="match status" value="1"/>
</dbReference>
<reference evidence="12" key="1">
    <citation type="submission" date="2019-12" db="UniProtKB">
        <authorList>
            <consortium name="WormBaseParasite"/>
        </authorList>
    </citation>
    <scope>IDENTIFICATION</scope>
</reference>
<dbReference type="InterPro" id="IPR034904">
    <property type="entry name" value="FSCA_dom_sf"/>
</dbReference>
<protein>
    <recommendedName>
        <fullName evidence="4">NFU1 iron-sulfur cluster scaffold homolog, mitochondrial</fullName>
    </recommendedName>
</protein>
<evidence type="ECO:0000256" key="1">
    <source>
        <dbReference type="ARBA" id="ARBA00002175"/>
    </source>
</evidence>
<comment type="similarity">
    <text evidence="3">Belongs to the NifU family.</text>
</comment>
<dbReference type="InterPro" id="IPR035433">
    <property type="entry name" value="NFU1-like"/>
</dbReference>
<accession>A0A5S6QXK2</accession>
<evidence type="ECO:0000256" key="6">
    <source>
        <dbReference type="ARBA" id="ARBA00022946"/>
    </source>
</evidence>
<keyword evidence="5" id="KW-0479">Metal-binding</keyword>
<evidence type="ECO:0000256" key="5">
    <source>
        <dbReference type="ARBA" id="ARBA00022723"/>
    </source>
</evidence>
<sequence>MLSRSSFWRKFLSSSNGLRFTLERSMFIQAQETPNPLSLKFLPGVAVLPGKTADFPDRRVAYKSPLAELLFRISGVRSVFLGEDFITVTKTDEETNWAILKPQIFATIMDFFASGRKVLKEEVNGKEGTETEKATVSNDGEVVTVIKEILDTRIRPVVQQDGGDVVFVDFDDGVVKLKMQGACTGCPSSIGTLKNGIENMLQFYVPEVKSVEQVADPSESVSEAAYERLEDIIRTKVPHKDE</sequence>
<keyword evidence="7" id="KW-0408">Iron</keyword>
<proteinExistence type="inferred from homology"/>
<name>A0A5S6QXK2_TRIMR</name>
<evidence type="ECO:0000259" key="10">
    <source>
        <dbReference type="SMART" id="SM00932"/>
    </source>
</evidence>
<dbReference type="PANTHER" id="PTHR11178">
    <property type="entry name" value="IRON-SULFUR CLUSTER SCAFFOLD PROTEIN NFU-RELATED"/>
    <property type="match status" value="1"/>
</dbReference>
<feature type="domain" description="Scaffold protein Nfu/NifU N-terminal" evidence="10">
    <location>
        <begin position="28"/>
        <end position="115"/>
    </location>
</feature>
<dbReference type="GO" id="GO:0051536">
    <property type="term" value="F:iron-sulfur cluster binding"/>
    <property type="evidence" value="ECO:0007669"/>
    <property type="project" value="UniProtKB-KW"/>
</dbReference>
<evidence type="ECO:0000256" key="4">
    <source>
        <dbReference type="ARBA" id="ARBA00018782"/>
    </source>
</evidence>
<dbReference type="SMART" id="SM00932">
    <property type="entry name" value="Nfu_N"/>
    <property type="match status" value="1"/>
</dbReference>
<keyword evidence="9" id="KW-0496">Mitochondrion</keyword>
<dbReference type="GO" id="GO:0005506">
    <property type="term" value="F:iron ion binding"/>
    <property type="evidence" value="ECO:0007669"/>
    <property type="project" value="InterPro"/>
</dbReference>
<dbReference type="SUPFAM" id="SSF110836">
    <property type="entry name" value="Hypothetical protein SAV1430"/>
    <property type="match status" value="1"/>
</dbReference>
<evidence type="ECO:0000313" key="12">
    <source>
        <dbReference type="WBParaSite" id="TMUE_3000011858.1"/>
    </source>
</evidence>